<dbReference type="Proteomes" id="UP000321947">
    <property type="component" value="Unassembled WGS sequence"/>
</dbReference>
<reference evidence="3 4" key="1">
    <citation type="submission" date="2019-08" db="EMBL/GenBank/DDBJ databases">
        <title>Draft genome sequences of two oriental melons (Cucumis melo L. var makuwa).</title>
        <authorList>
            <person name="Kwon S.-Y."/>
        </authorList>
    </citation>
    <scope>NUCLEOTIDE SEQUENCE [LARGE SCALE GENOMIC DNA]</scope>
    <source>
        <strain evidence="4">cv. Chang Bougi</strain>
        <strain evidence="3">cv. SW 3</strain>
        <tissue evidence="2">Leaf</tissue>
    </source>
</reference>
<protein>
    <submittedName>
        <fullName evidence="2">Retrotransposon protein</fullName>
    </submittedName>
</protein>
<gene>
    <name evidence="2" type="ORF">E5676_scaffold318G00520</name>
    <name evidence="1" type="ORF">E6C27_scaffold22G001030</name>
</gene>
<name>A0A5D3DFL3_CUCMM</name>
<comment type="caution">
    <text evidence="2">The sequence shown here is derived from an EMBL/GenBank/DDBJ whole genome shotgun (WGS) entry which is preliminary data.</text>
</comment>
<dbReference type="Proteomes" id="UP000321393">
    <property type="component" value="Unassembled WGS sequence"/>
</dbReference>
<evidence type="ECO:0000313" key="3">
    <source>
        <dbReference type="Proteomes" id="UP000321393"/>
    </source>
</evidence>
<proteinExistence type="predicted"/>
<dbReference type="EMBL" id="SSTD01005234">
    <property type="protein sequence ID" value="TYK22069.1"/>
    <property type="molecule type" value="Genomic_DNA"/>
</dbReference>
<evidence type="ECO:0000313" key="1">
    <source>
        <dbReference type="EMBL" id="KAA0060319.1"/>
    </source>
</evidence>
<accession>A0A5D3DFL3</accession>
<sequence>MDVKTEVNTTLVDRSKYKKLEMPMFLGKNPESWVYRAEHFFEINNLLEAEKVKVVVQDGSYNEYVKKFVNYSAPLPYIAESVLRDTFLIGLEPALKAEVVGRHPQTLEDCMKEAQLVNDRNLALKLARAELGIPKPKGGESSTTKIKEKRELMLFILNKEQSVEEGENSEVKEEERVELKQLDITEEAEVEYRAITSFTTKGTMKMKGHVKGREVIVLIDSGATHNFIH</sequence>
<evidence type="ECO:0000313" key="2">
    <source>
        <dbReference type="EMBL" id="TYK22069.1"/>
    </source>
</evidence>
<organism evidence="2 4">
    <name type="scientific">Cucumis melo var. makuwa</name>
    <name type="common">Oriental melon</name>
    <dbReference type="NCBI Taxonomy" id="1194695"/>
    <lineage>
        <taxon>Eukaryota</taxon>
        <taxon>Viridiplantae</taxon>
        <taxon>Streptophyta</taxon>
        <taxon>Embryophyta</taxon>
        <taxon>Tracheophyta</taxon>
        <taxon>Spermatophyta</taxon>
        <taxon>Magnoliopsida</taxon>
        <taxon>eudicotyledons</taxon>
        <taxon>Gunneridae</taxon>
        <taxon>Pentapetalae</taxon>
        <taxon>rosids</taxon>
        <taxon>fabids</taxon>
        <taxon>Cucurbitales</taxon>
        <taxon>Cucurbitaceae</taxon>
        <taxon>Benincaseae</taxon>
        <taxon>Cucumis</taxon>
    </lineage>
</organism>
<evidence type="ECO:0000313" key="4">
    <source>
        <dbReference type="Proteomes" id="UP000321947"/>
    </source>
</evidence>
<dbReference type="AlphaFoldDB" id="A0A5D3DFL3"/>
<dbReference type="EMBL" id="SSTE01005668">
    <property type="protein sequence ID" value="KAA0060319.1"/>
    <property type="molecule type" value="Genomic_DNA"/>
</dbReference>